<dbReference type="InterPro" id="IPR013785">
    <property type="entry name" value="Aldolase_TIM"/>
</dbReference>
<keyword evidence="2" id="KW-1185">Reference proteome</keyword>
<dbReference type="Proteomes" id="UP000717328">
    <property type="component" value="Unassembled WGS sequence"/>
</dbReference>
<name>A0A9P7GE48_9AGAR</name>
<protein>
    <submittedName>
        <fullName evidence="1">Uncharacterized protein</fullName>
    </submittedName>
</protein>
<comment type="caution">
    <text evidence="1">The sequence shown here is derived from an EMBL/GenBank/DDBJ whole genome shotgun (WGS) entry which is preliminary data.</text>
</comment>
<accession>A0A9P7GE48</accession>
<dbReference type="AlphaFoldDB" id="A0A9P7GE48"/>
<proteinExistence type="predicted"/>
<dbReference type="EMBL" id="JABCKI010002524">
    <property type="protein sequence ID" value="KAG5645655.1"/>
    <property type="molecule type" value="Genomic_DNA"/>
</dbReference>
<gene>
    <name evidence="1" type="ORF">H0H81_008916</name>
</gene>
<sequence>SDSSQKLRDDLRSIRATLGLPPGVPIPAGIGFLGWVLDRTETSEDPRLPSVLQEMPKAIMFAFGDDLGKYVAQVRSFDAQREHKTIVFLTVNSLEEALRATNEWKVDVLVVQ</sequence>
<evidence type="ECO:0000313" key="2">
    <source>
        <dbReference type="Proteomes" id="UP000717328"/>
    </source>
</evidence>
<reference evidence="1" key="1">
    <citation type="submission" date="2021-02" db="EMBL/GenBank/DDBJ databases">
        <authorList>
            <person name="Nieuwenhuis M."/>
            <person name="Van De Peppel L.J.J."/>
        </authorList>
    </citation>
    <scope>NUCLEOTIDE SEQUENCE</scope>
    <source>
        <strain evidence="1">D49</strain>
    </source>
</reference>
<organism evidence="1 2">
    <name type="scientific">Sphagnurus paluster</name>
    <dbReference type="NCBI Taxonomy" id="117069"/>
    <lineage>
        <taxon>Eukaryota</taxon>
        <taxon>Fungi</taxon>
        <taxon>Dikarya</taxon>
        <taxon>Basidiomycota</taxon>
        <taxon>Agaricomycotina</taxon>
        <taxon>Agaricomycetes</taxon>
        <taxon>Agaricomycetidae</taxon>
        <taxon>Agaricales</taxon>
        <taxon>Tricholomatineae</taxon>
        <taxon>Lyophyllaceae</taxon>
        <taxon>Sphagnurus</taxon>
    </lineage>
</organism>
<evidence type="ECO:0000313" key="1">
    <source>
        <dbReference type="EMBL" id="KAG5645655.1"/>
    </source>
</evidence>
<feature type="non-terminal residue" evidence="1">
    <location>
        <position position="1"/>
    </location>
</feature>
<dbReference type="Gene3D" id="3.20.20.70">
    <property type="entry name" value="Aldolase class I"/>
    <property type="match status" value="1"/>
</dbReference>
<feature type="non-terminal residue" evidence="1">
    <location>
        <position position="112"/>
    </location>
</feature>
<dbReference type="OrthoDB" id="2349068at2759"/>
<reference evidence="1" key="2">
    <citation type="submission" date="2021-10" db="EMBL/GenBank/DDBJ databases">
        <title>Phylogenomics reveals ancestral predisposition of the termite-cultivated fungus Termitomyces towards a domesticated lifestyle.</title>
        <authorList>
            <person name="Auxier B."/>
            <person name="Grum-Grzhimaylo A."/>
            <person name="Cardenas M.E."/>
            <person name="Lodge J.D."/>
            <person name="Laessoe T."/>
            <person name="Pedersen O."/>
            <person name="Smith M.E."/>
            <person name="Kuyper T.W."/>
            <person name="Franco-Molano E.A."/>
            <person name="Baroni T.J."/>
            <person name="Aanen D.K."/>
        </authorList>
    </citation>
    <scope>NUCLEOTIDE SEQUENCE</scope>
    <source>
        <strain evidence="1">D49</strain>
    </source>
</reference>